<dbReference type="EMBL" id="JAOAOG010000309">
    <property type="protein sequence ID" value="KAJ6230713.1"/>
    <property type="molecule type" value="Genomic_DNA"/>
</dbReference>
<gene>
    <name evidence="1" type="ORF">M0813_06501</name>
</gene>
<accession>A0ABQ8XDJ0</accession>
<evidence type="ECO:0000313" key="1">
    <source>
        <dbReference type="EMBL" id="KAJ6230713.1"/>
    </source>
</evidence>
<dbReference type="Proteomes" id="UP001150062">
    <property type="component" value="Unassembled WGS sequence"/>
</dbReference>
<organism evidence="1 2">
    <name type="scientific">Anaeramoeba flamelloides</name>
    <dbReference type="NCBI Taxonomy" id="1746091"/>
    <lineage>
        <taxon>Eukaryota</taxon>
        <taxon>Metamonada</taxon>
        <taxon>Anaeramoebidae</taxon>
        <taxon>Anaeramoeba</taxon>
    </lineage>
</organism>
<name>A0ABQ8XDJ0_9EUKA</name>
<dbReference type="SUPFAM" id="SSF101690">
    <property type="entry name" value="PAZ domain"/>
    <property type="match status" value="1"/>
</dbReference>
<protein>
    <submittedName>
        <fullName evidence="1">Piwi-like protein</fullName>
    </submittedName>
</protein>
<proteinExistence type="predicted"/>
<dbReference type="InterPro" id="IPR036085">
    <property type="entry name" value="PAZ_dom_sf"/>
</dbReference>
<keyword evidence="2" id="KW-1185">Reference proteome</keyword>
<evidence type="ECO:0000313" key="2">
    <source>
        <dbReference type="Proteomes" id="UP001150062"/>
    </source>
</evidence>
<comment type="caution">
    <text evidence="1">The sequence shown here is derived from an EMBL/GenBank/DDBJ whole genome shotgun (WGS) entry which is preliminary data.</text>
</comment>
<sequence length="216" mass="25408">MSYFSNQYTPKLQTNTFLIQKIPNNIHKYSIQLEKETDSKFLLESILDELCTILRAKNDSNEIADVCQMVLNRCFKTFSLSYFNKAYFDLNNPVTHTQLKLQIFQGYTHKILSSDLGLLLTIDLAFQPIRPIFVFKELWTKSIFKKMQKQTFSKFSRKEIASEKNRLNTNNKNKNNTTEKKKEIKIINLIDDKNNNGKKIQNPIENNAKINEKKRN</sequence>
<reference evidence="1" key="1">
    <citation type="submission" date="2022-08" db="EMBL/GenBank/DDBJ databases">
        <title>Novel sulfate-reducing endosymbionts in the free-living metamonad Anaeramoeba.</title>
        <authorList>
            <person name="Jerlstrom-Hultqvist J."/>
            <person name="Cepicka I."/>
            <person name="Gallot-Lavallee L."/>
            <person name="Salas-Leiva D."/>
            <person name="Curtis B.A."/>
            <person name="Zahonova K."/>
            <person name="Pipaliya S."/>
            <person name="Dacks J."/>
            <person name="Roger A.J."/>
        </authorList>
    </citation>
    <scope>NUCLEOTIDE SEQUENCE</scope>
    <source>
        <strain evidence="1">Schooner1</strain>
    </source>
</reference>